<evidence type="ECO:0000256" key="4">
    <source>
        <dbReference type="ARBA" id="ARBA00022692"/>
    </source>
</evidence>
<dbReference type="PROSITE" id="PS00943">
    <property type="entry name" value="UBIA"/>
    <property type="match status" value="1"/>
</dbReference>
<name>A0A369A8P4_9FLAO</name>
<evidence type="ECO:0000313" key="10">
    <source>
        <dbReference type="EMBL" id="RCX03794.1"/>
    </source>
</evidence>
<feature type="transmembrane region" description="Helical" evidence="9">
    <location>
        <begin position="218"/>
        <end position="240"/>
    </location>
</feature>
<organism evidence="10 11">
    <name type="scientific">Schleiferia thermophila</name>
    <dbReference type="NCBI Taxonomy" id="884107"/>
    <lineage>
        <taxon>Bacteria</taxon>
        <taxon>Pseudomonadati</taxon>
        <taxon>Bacteroidota</taxon>
        <taxon>Flavobacteriia</taxon>
        <taxon>Flavobacteriales</taxon>
        <taxon>Schleiferiaceae</taxon>
        <taxon>Schleiferia</taxon>
    </lineage>
</organism>
<evidence type="ECO:0000256" key="7">
    <source>
        <dbReference type="ARBA" id="ARBA00023136"/>
    </source>
</evidence>
<feature type="transmembrane region" description="Helical" evidence="9">
    <location>
        <begin position="246"/>
        <end position="267"/>
    </location>
</feature>
<reference evidence="10 11" key="1">
    <citation type="submission" date="2018-07" db="EMBL/GenBank/DDBJ databases">
        <title>Genomic Encyclopedia of Type Strains, Phase IV (KMG-IV): sequencing the most valuable type-strain genomes for metagenomic binning, comparative biology and taxonomic classification.</title>
        <authorList>
            <person name="Goeker M."/>
        </authorList>
    </citation>
    <scope>NUCLEOTIDE SEQUENCE [LARGE SCALE GENOMIC DNA]</scope>
    <source>
        <strain evidence="10 11">DSM 21410</strain>
    </source>
</reference>
<feature type="transmembrane region" description="Helical" evidence="9">
    <location>
        <begin position="179"/>
        <end position="198"/>
    </location>
</feature>
<dbReference type="GO" id="GO:0048034">
    <property type="term" value="P:heme O biosynthetic process"/>
    <property type="evidence" value="ECO:0007669"/>
    <property type="project" value="UniProtKB-UniRule"/>
</dbReference>
<dbReference type="AlphaFoldDB" id="A0A369A8P4"/>
<dbReference type="Gene3D" id="1.10.357.140">
    <property type="entry name" value="UbiA prenyltransferase"/>
    <property type="match status" value="1"/>
</dbReference>
<evidence type="ECO:0000313" key="11">
    <source>
        <dbReference type="Proteomes" id="UP000253517"/>
    </source>
</evidence>
<comment type="caution">
    <text evidence="10">The sequence shown here is derived from an EMBL/GenBank/DDBJ whole genome shotgun (WGS) entry which is preliminary data.</text>
</comment>
<dbReference type="PANTHER" id="PTHR43448:SF2">
    <property type="entry name" value="PROTOHEME IX FARNESYLTRANSFERASE, MITOCHONDRIAL"/>
    <property type="match status" value="1"/>
</dbReference>
<dbReference type="InterPro" id="IPR000537">
    <property type="entry name" value="UbiA_prenyltransferase"/>
</dbReference>
<keyword evidence="11" id="KW-1185">Reference proteome</keyword>
<dbReference type="Proteomes" id="UP000253517">
    <property type="component" value="Unassembled WGS sequence"/>
</dbReference>
<keyword evidence="7 9" id="KW-0472">Membrane</keyword>
<dbReference type="GO" id="GO:0008495">
    <property type="term" value="F:protoheme IX farnesyltransferase activity"/>
    <property type="evidence" value="ECO:0007669"/>
    <property type="project" value="UniProtKB-UniRule"/>
</dbReference>
<feature type="transmembrane region" description="Helical" evidence="9">
    <location>
        <begin position="55"/>
        <end position="75"/>
    </location>
</feature>
<accession>A0A369A8P4</accession>
<dbReference type="Pfam" id="PF01040">
    <property type="entry name" value="UbiA"/>
    <property type="match status" value="1"/>
</dbReference>
<dbReference type="PANTHER" id="PTHR43448">
    <property type="entry name" value="PROTOHEME IX FARNESYLTRANSFERASE, MITOCHONDRIAL"/>
    <property type="match status" value="1"/>
</dbReference>
<protein>
    <recommendedName>
        <fullName evidence="9">Protoheme IX farnesyltransferase</fullName>
        <ecNumber evidence="9">2.5.1.141</ecNumber>
    </recommendedName>
    <alternativeName>
        <fullName evidence="9">Heme B farnesyltransferase</fullName>
    </alternativeName>
    <alternativeName>
        <fullName evidence="9">Heme O synthase</fullName>
    </alternativeName>
</protein>
<comment type="catalytic activity">
    <reaction evidence="8 9">
        <text>heme b + (2E,6E)-farnesyl diphosphate + H2O = Fe(II)-heme o + diphosphate</text>
        <dbReference type="Rhea" id="RHEA:28070"/>
        <dbReference type="ChEBI" id="CHEBI:15377"/>
        <dbReference type="ChEBI" id="CHEBI:33019"/>
        <dbReference type="ChEBI" id="CHEBI:60344"/>
        <dbReference type="ChEBI" id="CHEBI:60530"/>
        <dbReference type="ChEBI" id="CHEBI:175763"/>
        <dbReference type="EC" id="2.5.1.141"/>
    </reaction>
</comment>
<keyword evidence="3 9" id="KW-0808">Transferase</keyword>
<comment type="miscellaneous">
    <text evidence="9">Carbon 2 of the heme B porphyrin ring is defined according to the Fischer nomenclature.</text>
</comment>
<feature type="transmembrane region" description="Helical" evidence="9">
    <location>
        <begin position="148"/>
        <end position="167"/>
    </location>
</feature>
<comment type="pathway">
    <text evidence="9">Porphyrin-containing compound metabolism; heme O biosynthesis; heme O from protoheme: step 1/1.</text>
</comment>
<evidence type="ECO:0000256" key="5">
    <source>
        <dbReference type="ARBA" id="ARBA00022989"/>
    </source>
</evidence>
<feature type="transmembrane region" description="Helical" evidence="9">
    <location>
        <begin position="30"/>
        <end position="49"/>
    </location>
</feature>
<comment type="function">
    <text evidence="9">Converts heme B (protoheme IX) to heme O by substitution of the vinyl group on carbon 2 of heme B porphyrin ring with a hydroxyethyl farnesyl side group.</text>
</comment>
<feature type="transmembrane region" description="Helical" evidence="9">
    <location>
        <begin position="96"/>
        <end position="117"/>
    </location>
</feature>
<gene>
    <name evidence="9" type="primary">ctaB</name>
    <name evidence="10" type="ORF">DES35_102250</name>
</gene>
<evidence type="ECO:0000256" key="3">
    <source>
        <dbReference type="ARBA" id="ARBA00022679"/>
    </source>
</evidence>
<dbReference type="InterPro" id="IPR044878">
    <property type="entry name" value="UbiA_sf"/>
</dbReference>
<sequence>MGFYSMYSYLSSYFTVSKWRDLLVLGKARLSFSVVFSAGAGYLIATEAFQLTQFLYLIAGGIAITMAANAFNQIIEKDIDAKMSRTANRPLPAGRLSVSESFMTAAILTLIGAILLIKVNALTAAFGFISLIVYVLLYTPLKAITPFSVFVGAIPGAMPFMLGWVGATGRFGIEPGTLFAVQFLWQFAHFWAIAWILFEDYKKVNYHLLPTDQPNEKASFQIVLYSAASVVTALLPAFGITGSLHLSLWSALLVLLIGLYFVRSALILHKNPSVFHARLVMRTSIIYLTLIQMIYVLDKFSFQ</sequence>
<keyword evidence="6 9" id="KW-0350">Heme biosynthesis</keyword>
<dbReference type="InterPro" id="IPR030470">
    <property type="entry name" value="UbiA_prenylTrfase_CS"/>
</dbReference>
<dbReference type="CDD" id="cd13957">
    <property type="entry name" value="PT_UbiA_Cox10"/>
    <property type="match status" value="1"/>
</dbReference>
<keyword evidence="4 9" id="KW-0812">Transmembrane</keyword>
<dbReference type="EC" id="2.5.1.141" evidence="9"/>
<dbReference type="GO" id="GO:0006784">
    <property type="term" value="P:heme A biosynthetic process"/>
    <property type="evidence" value="ECO:0007669"/>
    <property type="project" value="TreeGrafter"/>
</dbReference>
<dbReference type="EMBL" id="QPJS01000002">
    <property type="protein sequence ID" value="RCX03794.1"/>
    <property type="molecule type" value="Genomic_DNA"/>
</dbReference>
<dbReference type="UniPathway" id="UPA00834">
    <property type="reaction ID" value="UER00712"/>
</dbReference>
<comment type="subcellular location">
    <subcellularLocation>
        <location evidence="9">Cell membrane</location>
        <topology evidence="9">Multi-pass membrane protein</topology>
    </subcellularLocation>
    <subcellularLocation>
        <location evidence="1">Membrane</location>
        <topology evidence="1">Multi-pass membrane protein</topology>
    </subcellularLocation>
</comment>
<dbReference type="NCBIfam" id="TIGR01473">
    <property type="entry name" value="cyoE_ctaB"/>
    <property type="match status" value="1"/>
</dbReference>
<evidence type="ECO:0000256" key="9">
    <source>
        <dbReference type="HAMAP-Rule" id="MF_00154"/>
    </source>
</evidence>
<evidence type="ECO:0000256" key="2">
    <source>
        <dbReference type="ARBA" id="ARBA00022475"/>
    </source>
</evidence>
<keyword evidence="5 9" id="KW-1133">Transmembrane helix</keyword>
<evidence type="ECO:0000256" key="8">
    <source>
        <dbReference type="ARBA" id="ARBA00047690"/>
    </source>
</evidence>
<feature type="transmembrane region" description="Helical" evidence="9">
    <location>
        <begin position="279"/>
        <end position="297"/>
    </location>
</feature>
<dbReference type="InterPro" id="IPR006369">
    <property type="entry name" value="Protohaem_IX_farnesylTrfase"/>
</dbReference>
<comment type="similarity">
    <text evidence="9">Belongs to the UbiA prenyltransferase family. Protoheme IX farnesyltransferase subfamily.</text>
</comment>
<evidence type="ECO:0000256" key="1">
    <source>
        <dbReference type="ARBA" id="ARBA00004141"/>
    </source>
</evidence>
<keyword evidence="2 9" id="KW-1003">Cell membrane</keyword>
<feature type="transmembrane region" description="Helical" evidence="9">
    <location>
        <begin position="123"/>
        <end position="141"/>
    </location>
</feature>
<dbReference type="HAMAP" id="MF_00154">
    <property type="entry name" value="CyoE_CtaB"/>
    <property type="match status" value="1"/>
</dbReference>
<dbReference type="GO" id="GO:0005886">
    <property type="term" value="C:plasma membrane"/>
    <property type="evidence" value="ECO:0007669"/>
    <property type="project" value="UniProtKB-SubCell"/>
</dbReference>
<proteinExistence type="inferred from homology"/>
<evidence type="ECO:0000256" key="6">
    <source>
        <dbReference type="ARBA" id="ARBA00023133"/>
    </source>
</evidence>